<dbReference type="AlphaFoldDB" id="A0AAE1U5C2"/>
<keyword evidence="3" id="KW-1185">Reference proteome</keyword>
<sequence>MSQPTTKVSSPGRNHASSFVQPDELNSAPRHVTRLITTEFGPDTDSSRGQLPRETRQGTGQGTERAKSEWDGTQDILWLSWLGCGGDIIAGE</sequence>
<protein>
    <submittedName>
        <fullName evidence="2">Uncharacterized protein</fullName>
    </submittedName>
</protein>
<organism evidence="2 3">
    <name type="scientific">Petrolisthes manimaculis</name>
    <dbReference type="NCBI Taxonomy" id="1843537"/>
    <lineage>
        <taxon>Eukaryota</taxon>
        <taxon>Metazoa</taxon>
        <taxon>Ecdysozoa</taxon>
        <taxon>Arthropoda</taxon>
        <taxon>Crustacea</taxon>
        <taxon>Multicrustacea</taxon>
        <taxon>Malacostraca</taxon>
        <taxon>Eumalacostraca</taxon>
        <taxon>Eucarida</taxon>
        <taxon>Decapoda</taxon>
        <taxon>Pleocyemata</taxon>
        <taxon>Anomura</taxon>
        <taxon>Galatheoidea</taxon>
        <taxon>Porcellanidae</taxon>
        <taxon>Petrolisthes</taxon>
    </lineage>
</organism>
<name>A0AAE1U5C2_9EUCA</name>
<gene>
    <name evidence="2" type="ORF">Pmani_021561</name>
</gene>
<accession>A0AAE1U5C2</accession>
<proteinExistence type="predicted"/>
<dbReference type="EMBL" id="JAWZYT010002107">
    <property type="protein sequence ID" value="KAK4306634.1"/>
    <property type="molecule type" value="Genomic_DNA"/>
</dbReference>
<dbReference type="Proteomes" id="UP001292094">
    <property type="component" value="Unassembled WGS sequence"/>
</dbReference>
<evidence type="ECO:0000313" key="2">
    <source>
        <dbReference type="EMBL" id="KAK4306634.1"/>
    </source>
</evidence>
<feature type="region of interest" description="Disordered" evidence="1">
    <location>
        <begin position="1"/>
        <end position="71"/>
    </location>
</feature>
<comment type="caution">
    <text evidence="2">The sequence shown here is derived from an EMBL/GenBank/DDBJ whole genome shotgun (WGS) entry which is preliminary data.</text>
</comment>
<feature type="compositionally biased region" description="Polar residues" evidence="1">
    <location>
        <begin position="1"/>
        <end position="20"/>
    </location>
</feature>
<evidence type="ECO:0000256" key="1">
    <source>
        <dbReference type="SAM" id="MobiDB-lite"/>
    </source>
</evidence>
<evidence type="ECO:0000313" key="3">
    <source>
        <dbReference type="Proteomes" id="UP001292094"/>
    </source>
</evidence>
<reference evidence="2" key="1">
    <citation type="submission" date="2023-11" db="EMBL/GenBank/DDBJ databases">
        <title>Genome assemblies of two species of porcelain crab, Petrolisthes cinctipes and Petrolisthes manimaculis (Anomura: Porcellanidae).</title>
        <authorList>
            <person name="Angst P."/>
        </authorList>
    </citation>
    <scope>NUCLEOTIDE SEQUENCE</scope>
    <source>
        <strain evidence="2">PB745_02</strain>
        <tissue evidence="2">Gill</tissue>
    </source>
</reference>